<keyword evidence="10" id="KW-1185">Reference proteome</keyword>
<dbReference type="AlphaFoldDB" id="A0A2K3UYQ2"/>
<feature type="transmembrane region" description="Helical" evidence="7">
    <location>
        <begin position="20"/>
        <end position="41"/>
    </location>
</feature>
<feature type="domain" description="ABC transmembrane type-1" evidence="8">
    <location>
        <begin position="81"/>
        <end position="284"/>
    </location>
</feature>
<evidence type="ECO:0000256" key="5">
    <source>
        <dbReference type="ARBA" id="ARBA00022989"/>
    </source>
</evidence>
<comment type="caution">
    <text evidence="9">The sequence shown here is derived from an EMBL/GenBank/DDBJ whole genome shotgun (WGS) entry which is preliminary data.</text>
</comment>
<dbReference type="PANTHER" id="PTHR43744">
    <property type="entry name" value="ABC TRANSPORTER PERMEASE PROTEIN MG189-RELATED-RELATED"/>
    <property type="match status" value="1"/>
</dbReference>
<dbReference type="PROSITE" id="PS50928">
    <property type="entry name" value="ABC_TM1"/>
    <property type="match status" value="1"/>
</dbReference>
<dbReference type="CDD" id="cd06261">
    <property type="entry name" value="TM_PBP2"/>
    <property type="match status" value="1"/>
</dbReference>
<dbReference type="OrthoDB" id="9771544at2"/>
<dbReference type="PANTHER" id="PTHR43744:SF12">
    <property type="entry name" value="ABC TRANSPORTER PERMEASE PROTEIN MG189-RELATED"/>
    <property type="match status" value="1"/>
</dbReference>
<feature type="transmembrane region" description="Helical" evidence="7">
    <location>
        <begin position="263"/>
        <end position="284"/>
    </location>
</feature>
<evidence type="ECO:0000259" key="8">
    <source>
        <dbReference type="PROSITE" id="PS50928"/>
    </source>
</evidence>
<evidence type="ECO:0000256" key="7">
    <source>
        <dbReference type="RuleBase" id="RU363032"/>
    </source>
</evidence>
<dbReference type="SUPFAM" id="SSF161098">
    <property type="entry name" value="MetI-like"/>
    <property type="match status" value="1"/>
</dbReference>
<keyword evidence="5 7" id="KW-1133">Transmembrane helix</keyword>
<proteinExistence type="inferred from homology"/>
<feature type="transmembrane region" description="Helical" evidence="7">
    <location>
        <begin position="85"/>
        <end position="106"/>
    </location>
</feature>
<dbReference type="RefSeq" id="WP_103312105.1">
    <property type="nucleotide sequence ID" value="NZ_PPPD01000001.1"/>
</dbReference>
<name>A0A2K3UYQ2_9DEIO</name>
<protein>
    <submittedName>
        <fullName evidence="9">ABC transporter permease</fullName>
    </submittedName>
</protein>
<dbReference type="InterPro" id="IPR035906">
    <property type="entry name" value="MetI-like_sf"/>
</dbReference>
<feature type="transmembrane region" description="Helical" evidence="7">
    <location>
        <begin position="163"/>
        <end position="184"/>
    </location>
</feature>
<evidence type="ECO:0000256" key="1">
    <source>
        <dbReference type="ARBA" id="ARBA00004651"/>
    </source>
</evidence>
<organism evidence="9 10">
    <name type="scientific">Deinococcus koreensis</name>
    <dbReference type="NCBI Taxonomy" id="2054903"/>
    <lineage>
        <taxon>Bacteria</taxon>
        <taxon>Thermotogati</taxon>
        <taxon>Deinococcota</taxon>
        <taxon>Deinococci</taxon>
        <taxon>Deinococcales</taxon>
        <taxon>Deinococcaceae</taxon>
        <taxon>Deinococcus</taxon>
    </lineage>
</organism>
<dbReference type="Gene3D" id="1.10.3720.10">
    <property type="entry name" value="MetI-like"/>
    <property type="match status" value="1"/>
</dbReference>
<dbReference type="InterPro" id="IPR000515">
    <property type="entry name" value="MetI-like"/>
</dbReference>
<comment type="similarity">
    <text evidence="7">Belongs to the binding-protein-dependent transport system permease family.</text>
</comment>
<evidence type="ECO:0000313" key="10">
    <source>
        <dbReference type="Proteomes" id="UP000236379"/>
    </source>
</evidence>
<feature type="transmembrane region" description="Helical" evidence="7">
    <location>
        <begin position="118"/>
        <end position="143"/>
    </location>
</feature>
<evidence type="ECO:0000256" key="4">
    <source>
        <dbReference type="ARBA" id="ARBA00022692"/>
    </source>
</evidence>
<keyword evidence="2 7" id="KW-0813">Transport</keyword>
<evidence type="ECO:0000313" key="9">
    <source>
        <dbReference type="EMBL" id="PNY81664.1"/>
    </source>
</evidence>
<reference evidence="9 10" key="1">
    <citation type="submission" date="2018-01" db="EMBL/GenBank/DDBJ databases">
        <title>Deinococcus koreensis sp. nov., a radiation-resistant bacterium isolated from river water.</title>
        <authorList>
            <person name="Choi A."/>
        </authorList>
    </citation>
    <scope>NUCLEOTIDE SEQUENCE [LARGE SCALE GENOMIC DNA]</scope>
    <source>
        <strain evidence="9 10">SJW1-2</strain>
    </source>
</reference>
<evidence type="ECO:0000256" key="3">
    <source>
        <dbReference type="ARBA" id="ARBA00022475"/>
    </source>
</evidence>
<keyword evidence="6 7" id="KW-0472">Membrane</keyword>
<dbReference type="Proteomes" id="UP000236379">
    <property type="component" value="Unassembled WGS sequence"/>
</dbReference>
<gene>
    <name evidence="9" type="ORF">CVO96_10030</name>
</gene>
<keyword evidence="4 7" id="KW-0812">Transmembrane</keyword>
<evidence type="ECO:0000256" key="2">
    <source>
        <dbReference type="ARBA" id="ARBA00022448"/>
    </source>
</evidence>
<dbReference type="Pfam" id="PF00528">
    <property type="entry name" value="BPD_transp_1"/>
    <property type="match status" value="1"/>
</dbReference>
<keyword evidence="3" id="KW-1003">Cell membrane</keyword>
<accession>A0A2K3UYQ2</accession>
<sequence length="298" mass="33169">MSAAGLRRRRPRPLAVLGDLLFYGGLTLVALVMALPFYWMLVTSLKPDADIFRDPVQWWPQRVTLEHYARAFTTVPFGRYFLNSFSMATLGVAANLLLGSLAGYAFARLRFPGREWLFRVKLASLLVPGIITLIPSFLILRGFPLAGGNDLFGRGGFGLLNTYWAVVLPGASGAFAVFFMRQFFRTLPDDLMDAGRVDGASEWRIFWSLYLPLCRPALATLGIFTFQAGWNLFLWPLIVFNDPNMATVQMGLQAFSFNHTTDYGPLMAASVVVSLPVLAVFVFAQRYFTSSIAFTGSK</sequence>
<dbReference type="GO" id="GO:0005886">
    <property type="term" value="C:plasma membrane"/>
    <property type="evidence" value="ECO:0007669"/>
    <property type="project" value="UniProtKB-SubCell"/>
</dbReference>
<dbReference type="GO" id="GO:0055085">
    <property type="term" value="P:transmembrane transport"/>
    <property type="evidence" value="ECO:0007669"/>
    <property type="project" value="InterPro"/>
</dbReference>
<comment type="subcellular location">
    <subcellularLocation>
        <location evidence="1 7">Cell membrane</location>
        <topology evidence="1 7">Multi-pass membrane protein</topology>
    </subcellularLocation>
</comment>
<dbReference type="EMBL" id="PPPD01000001">
    <property type="protein sequence ID" value="PNY81664.1"/>
    <property type="molecule type" value="Genomic_DNA"/>
</dbReference>
<evidence type="ECO:0000256" key="6">
    <source>
        <dbReference type="ARBA" id="ARBA00023136"/>
    </source>
</evidence>